<keyword evidence="1" id="KW-0732">Signal</keyword>
<reference evidence="3" key="2">
    <citation type="submission" date="2020-09" db="EMBL/GenBank/DDBJ databases">
        <authorList>
            <person name="Sun Q."/>
            <person name="Sedlacek I."/>
        </authorList>
    </citation>
    <scope>NUCLEOTIDE SEQUENCE</scope>
    <source>
        <strain evidence="3">CCM 8606</strain>
    </source>
</reference>
<name>A0A8J3AJ82_9BIFI</name>
<dbReference type="PANTHER" id="PTHR40032:SF1">
    <property type="entry name" value="EXPORTED PROTEIN"/>
    <property type="match status" value="1"/>
</dbReference>
<dbReference type="RefSeq" id="WP_188354907.1">
    <property type="nucleotide sequence ID" value="NZ_BMDH01000001.1"/>
</dbReference>
<feature type="signal peptide" evidence="1">
    <location>
        <begin position="1"/>
        <end position="27"/>
    </location>
</feature>
<feature type="domain" description="Putative amidase" evidence="2">
    <location>
        <begin position="180"/>
        <end position="319"/>
    </location>
</feature>
<accession>A0A8J3AJ82</accession>
<evidence type="ECO:0000256" key="1">
    <source>
        <dbReference type="SAM" id="SignalP"/>
    </source>
</evidence>
<feature type="chain" id="PRO_5035223047" description="Putative amidase domain-containing protein" evidence="1">
    <location>
        <begin position="28"/>
        <end position="334"/>
    </location>
</feature>
<dbReference type="AlphaFoldDB" id="A0A8J3AJ82"/>
<dbReference type="Proteomes" id="UP000619536">
    <property type="component" value="Unassembled WGS sequence"/>
</dbReference>
<reference evidence="3" key="1">
    <citation type="journal article" date="2014" name="Int. J. Syst. Evol. Microbiol.">
        <title>Complete genome sequence of Corynebacterium casei LMG S-19264T (=DSM 44701T), isolated from a smear-ripened cheese.</title>
        <authorList>
            <consortium name="US DOE Joint Genome Institute (JGI-PGF)"/>
            <person name="Walter F."/>
            <person name="Albersmeier A."/>
            <person name="Kalinowski J."/>
            <person name="Ruckert C."/>
        </authorList>
    </citation>
    <scope>NUCLEOTIDE SEQUENCE</scope>
    <source>
        <strain evidence="3">CCM 8606</strain>
    </source>
</reference>
<dbReference type="Pfam" id="PF12671">
    <property type="entry name" value="Amidase_6"/>
    <property type="match status" value="1"/>
</dbReference>
<comment type="caution">
    <text evidence="3">The sequence shown here is derived from an EMBL/GenBank/DDBJ whole genome shotgun (WGS) entry which is preliminary data.</text>
</comment>
<organism evidence="3 4">
    <name type="scientific">Galliscardovia ingluviei</name>
    <dbReference type="NCBI Taxonomy" id="1769422"/>
    <lineage>
        <taxon>Bacteria</taxon>
        <taxon>Bacillati</taxon>
        <taxon>Actinomycetota</taxon>
        <taxon>Actinomycetes</taxon>
        <taxon>Bifidobacteriales</taxon>
        <taxon>Bifidobacteriaceae</taxon>
        <taxon>Galliscardovia</taxon>
    </lineage>
</organism>
<dbReference type="EMBL" id="BMDH01000001">
    <property type="protein sequence ID" value="GGI13830.1"/>
    <property type="molecule type" value="Genomic_DNA"/>
</dbReference>
<proteinExistence type="predicted"/>
<protein>
    <recommendedName>
        <fullName evidence="2">Putative amidase domain-containing protein</fullName>
    </recommendedName>
</protein>
<dbReference type="InterPro" id="IPR024301">
    <property type="entry name" value="Amidase_6"/>
</dbReference>
<keyword evidence="4" id="KW-1185">Reference proteome</keyword>
<evidence type="ECO:0000313" key="4">
    <source>
        <dbReference type="Proteomes" id="UP000619536"/>
    </source>
</evidence>
<evidence type="ECO:0000313" key="3">
    <source>
        <dbReference type="EMBL" id="GGI13830.1"/>
    </source>
</evidence>
<evidence type="ECO:0000259" key="2">
    <source>
        <dbReference type="Pfam" id="PF12671"/>
    </source>
</evidence>
<gene>
    <name evidence="3" type="ORF">GCM10007377_07920</name>
</gene>
<sequence length="334" mass="37320">MSTPSKGLSLTLVSVILCTLTIPAANAAEEVSTDISQFEMSKHYTKFQGKTFALLDTFSDPEGVKKIIAGQNKDVLSSIQAKYSLSGLTQENATLYKDAIYDAALDGNPDINNLLVFLDYYENKQENLEIEQQLQQINALVDTGQASSAEGISLAKMIVPTKEENDNSRPVYPDRAPSLNLNAAREYARRYAVTPNSKYGVEHRKYFFEADCTNFASQILYAGGVAMQVYDNEAMGWWWKSQTSRSISWRSANTFKNYMGSGFNTRDWGTLFKNVQAGDFLGLDNGNDGIVDHIGFVFAVNTTYGIRIAQHTKNYLDWNGGWPTAGGRYYRVRR</sequence>
<dbReference type="PANTHER" id="PTHR40032">
    <property type="entry name" value="EXPORTED PROTEIN-RELATED"/>
    <property type="match status" value="1"/>
</dbReference>